<comment type="subcellular location">
    <subcellularLocation>
        <location evidence="1">Cell envelope</location>
    </subcellularLocation>
</comment>
<sequence length="368" mass="38878">MLAMPRGSRNGGNTMAIRGIPFLASPRSKPRGSRARATRCLATLAALAVVQAATPARAADAGKIGVNLPLLTSPFWQAYNNYIPQMAKAAGVEILAPVNSNQDPAQQITDISNLINLGSSGLVVAPLDSAAISRALDLAEKRKVPVVAVDVAPTKGKVAMVVRADNRAYGTKSCQFLGQNVKAGKVVQIMGDLASVNGRDRTEAFRACMKGFPNLKVLEIPAGWKADAAAAALDSLLSANPDVKGIYMHAGGVYLSPTLQTLRRKGLLHPAGDPGHIVVISNDGIPQEYEAIRKGEIDATISQPADLYAKYGLHYIKAALAGQTFRPGPTDHGSMIVEVSPGVLEDQLPAPVVTRQNVDDKSLWANQR</sequence>
<keyword evidence="3" id="KW-0732">Signal</keyword>
<dbReference type="Proteomes" id="UP000727654">
    <property type="component" value="Unassembled WGS sequence"/>
</dbReference>
<organism evidence="6 7">
    <name type="scientific">Cupriavidus laharis</name>
    <dbReference type="NCBI Taxonomy" id="151654"/>
    <lineage>
        <taxon>Bacteria</taxon>
        <taxon>Pseudomonadati</taxon>
        <taxon>Pseudomonadota</taxon>
        <taxon>Betaproteobacteria</taxon>
        <taxon>Burkholderiales</taxon>
        <taxon>Burkholderiaceae</taxon>
        <taxon>Cupriavidus</taxon>
    </lineage>
</organism>
<evidence type="ECO:0000256" key="4">
    <source>
        <dbReference type="SAM" id="MobiDB-lite"/>
    </source>
</evidence>
<evidence type="ECO:0000313" key="7">
    <source>
        <dbReference type="Proteomes" id="UP000727654"/>
    </source>
</evidence>
<dbReference type="PANTHER" id="PTHR46847:SF1">
    <property type="entry name" value="D-ALLOSE-BINDING PERIPLASMIC PROTEIN-RELATED"/>
    <property type="match status" value="1"/>
</dbReference>
<dbReference type="InterPro" id="IPR028082">
    <property type="entry name" value="Peripla_BP_I"/>
</dbReference>
<feature type="domain" description="Periplasmic binding protein" evidence="5">
    <location>
        <begin position="64"/>
        <end position="323"/>
    </location>
</feature>
<dbReference type="EMBL" id="CAJZAI010000014">
    <property type="protein sequence ID" value="CAG9181199.1"/>
    <property type="molecule type" value="Genomic_DNA"/>
</dbReference>
<evidence type="ECO:0000256" key="1">
    <source>
        <dbReference type="ARBA" id="ARBA00004196"/>
    </source>
</evidence>
<comment type="similarity">
    <text evidence="2">Belongs to the bacterial solute-binding protein 2 family.</text>
</comment>
<dbReference type="CDD" id="cd01536">
    <property type="entry name" value="PBP1_ABC_sugar_binding-like"/>
    <property type="match status" value="1"/>
</dbReference>
<dbReference type="PANTHER" id="PTHR46847">
    <property type="entry name" value="D-ALLOSE-BINDING PERIPLASMIC PROTEIN-RELATED"/>
    <property type="match status" value="1"/>
</dbReference>
<protein>
    <recommendedName>
        <fullName evidence="5">Periplasmic binding protein domain-containing protein</fullName>
    </recommendedName>
</protein>
<evidence type="ECO:0000313" key="6">
    <source>
        <dbReference type="EMBL" id="CAG9181199.1"/>
    </source>
</evidence>
<gene>
    <name evidence="6" type="ORF">LMG23992_04441</name>
</gene>
<proteinExistence type="inferred from homology"/>
<dbReference type="Pfam" id="PF13407">
    <property type="entry name" value="Peripla_BP_4"/>
    <property type="match status" value="1"/>
</dbReference>
<dbReference type="Gene3D" id="3.40.50.2300">
    <property type="match status" value="2"/>
</dbReference>
<keyword evidence="7" id="KW-1185">Reference proteome</keyword>
<reference evidence="6 7" key="1">
    <citation type="submission" date="2021-08" db="EMBL/GenBank/DDBJ databases">
        <authorList>
            <person name="Peeters C."/>
        </authorList>
    </citation>
    <scope>NUCLEOTIDE SEQUENCE [LARGE SCALE GENOMIC DNA]</scope>
    <source>
        <strain evidence="6 7">LMG 23992</strain>
    </source>
</reference>
<name>A0ABN7ZAR0_9BURK</name>
<feature type="region of interest" description="Disordered" evidence="4">
    <location>
        <begin position="1"/>
        <end position="35"/>
    </location>
</feature>
<dbReference type="SUPFAM" id="SSF53822">
    <property type="entry name" value="Periplasmic binding protein-like I"/>
    <property type="match status" value="1"/>
</dbReference>
<evidence type="ECO:0000259" key="5">
    <source>
        <dbReference type="Pfam" id="PF13407"/>
    </source>
</evidence>
<comment type="caution">
    <text evidence="6">The sequence shown here is derived from an EMBL/GenBank/DDBJ whole genome shotgun (WGS) entry which is preliminary data.</text>
</comment>
<evidence type="ECO:0000256" key="3">
    <source>
        <dbReference type="ARBA" id="ARBA00022729"/>
    </source>
</evidence>
<accession>A0ABN7ZAR0</accession>
<evidence type="ECO:0000256" key="2">
    <source>
        <dbReference type="ARBA" id="ARBA00007639"/>
    </source>
</evidence>
<dbReference type="InterPro" id="IPR025997">
    <property type="entry name" value="SBP_2_dom"/>
</dbReference>